<evidence type="ECO:0000313" key="3">
    <source>
        <dbReference type="Proteomes" id="UP001589867"/>
    </source>
</evidence>
<dbReference type="EMBL" id="JBHLUH010000002">
    <property type="protein sequence ID" value="MFC0526120.1"/>
    <property type="molecule type" value="Genomic_DNA"/>
</dbReference>
<dbReference type="RefSeq" id="WP_377243471.1">
    <property type="nucleotide sequence ID" value="NZ_JBHLUH010000002.1"/>
</dbReference>
<feature type="region of interest" description="Disordered" evidence="1">
    <location>
        <begin position="191"/>
        <end position="213"/>
    </location>
</feature>
<keyword evidence="3" id="KW-1185">Reference proteome</keyword>
<accession>A0ABV6LUN3</accession>
<evidence type="ECO:0000313" key="2">
    <source>
        <dbReference type="EMBL" id="MFC0526120.1"/>
    </source>
</evidence>
<comment type="caution">
    <text evidence="2">The sequence shown here is derived from an EMBL/GenBank/DDBJ whole genome shotgun (WGS) entry which is preliminary data.</text>
</comment>
<name>A0ABV6LUN3_9ACTN</name>
<evidence type="ECO:0008006" key="4">
    <source>
        <dbReference type="Google" id="ProtNLM"/>
    </source>
</evidence>
<protein>
    <recommendedName>
        <fullName evidence="4">DUF4145 domain-containing protein</fullName>
    </recommendedName>
</protein>
<sequence>MSFPSDAPILDPVGIRNPPDGGQWLLWPAWCWRVLAPTSTDRRLDPFMSVIARLCQAGVTRSRELAARTMLHPDLCRQIMGLLQQQRLIDAKGNLTRQGTAALAGEAWDASTLRLVHVFQQPFGPPSLQRLWRAAAETLDYAHVDYGTGGGPRLRLDIRRDSPTVRPVVTRTRGIVRPRRPRPEEIVVAARSGADAGKPAPSGTGAAPDEPATVSPAQISRVSFVAEQPDPVLLTTYVYLPEDAMTSADWEVLDPFSGWPDPFLKESLRLRVPEDAGLAALVSGIEGQLSTGDAAARQAEYMRQRAEAAVVVEHRLGASVHQRVHGQIFKLLVEVEASLAEARLLGAVGGRRRQTAVNDAGKVLEHVFAGLCTRYPISPSVLTTLRHDDLGPSTLEDGLNRARDLLGIGAVPGGMRRLAHDQVARAGDGHLPSFRPVVVAALLACLEHAGHPLRGALRRRPDLCDRLDRATYLRNDGAHKQDREPTAEEADEVVDATYWTVSHLLLYPTTSEGV</sequence>
<reference evidence="2 3" key="1">
    <citation type="submission" date="2024-09" db="EMBL/GenBank/DDBJ databases">
        <authorList>
            <person name="Sun Q."/>
            <person name="Mori K."/>
        </authorList>
    </citation>
    <scope>NUCLEOTIDE SEQUENCE [LARGE SCALE GENOMIC DNA]</scope>
    <source>
        <strain evidence="2 3">TBRC 3947</strain>
    </source>
</reference>
<gene>
    <name evidence="2" type="ORF">ACFFIA_00370</name>
</gene>
<proteinExistence type="predicted"/>
<organism evidence="2 3">
    <name type="scientific">Phytohabitans kaempferiae</name>
    <dbReference type="NCBI Taxonomy" id="1620943"/>
    <lineage>
        <taxon>Bacteria</taxon>
        <taxon>Bacillati</taxon>
        <taxon>Actinomycetota</taxon>
        <taxon>Actinomycetes</taxon>
        <taxon>Micromonosporales</taxon>
        <taxon>Micromonosporaceae</taxon>
    </lineage>
</organism>
<evidence type="ECO:0000256" key="1">
    <source>
        <dbReference type="SAM" id="MobiDB-lite"/>
    </source>
</evidence>
<dbReference type="Proteomes" id="UP001589867">
    <property type="component" value="Unassembled WGS sequence"/>
</dbReference>